<dbReference type="Proteomes" id="UP000077755">
    <property type="component" value="Chromosome 7"/>
</dbReference>
<protein>
    <recommendedName>
        <fullName evidence="3">DC1 domain-containing protein</fullName>
    </recommendedName>
</protein>
<keyword evidence="2" id="KW-1185">Reference proteome</keyword>
<evidence type="ECO:0000313" key="1">
    <source>
        <dbReference type="EMBL" id="WOH09716.1"/>
    </source>
</evidence>
<dbReference type="PANTHER" id="PTHR47841">
    <property type="entry name" value="DIACYLGLYCEROL KINASE THETA-LIKE-RELATED"/>
    <property type="match status" value="1"/>
</dbReference>
<reference evidence="1" key="2">
    <citation type="submission" date="2022-03" db="EMBL/GenBank/DDBJ databases">
        <title>Draft title - Genomic analysis of global carrot germplasm unveils the trajectory of domestication and the origin of high carotenoid orange carrot.</title>
        <authorList>
            <person name="Iorizzo M."/>
            <person name="Ellison S."/>
            <person name="Senalik D."/>
            <person name="Macko-Podgorni A."/>
            <person name="Grzebelus D."/>
            <person name="Bostan H."/>
            <person name="Rolling W."/>
            <person name="Curaba J."/>
            <person name="Simon P."/>
        </authorList>
    </citation>
    <scope>NUCLEOTIDE SEQUENCE</scope>
    <source>
        <tissue evidence="1">Leaf</tissue>
    </source>
</reference>
<proteinExistence type="predicted"/>
<gene>
    <name evidence="1" type="ORF">DCAR_0729174</name>
</gene>
<accession>A0AAF0XK99</accession>
<organism evidence="1 2">
    <name type="scientific">Daucus carota subsp. sativus</name>
    <name type="common">Carrot</name>
    <dbReference type="NCBI Taxonomy" id="79200"/>
    <lineage>
        <taxon>Eukaryota</taxon>
        <taxon>Viridiplantae</taxon>
        <taxon>Streptophyta</taxon>
        <taxon>Embryophyta</taxon>
        <taxon>Tracheophyta</taxon>
        <taxon>Spermatophyta</taxon>
        <taxon>Magnoliopsida</taxon>
        <taxon>eudicotyledons</taxon>
        <taxon>Gunneridae</taxon>
        <taxon>Pentapetalae</taxon>
        <taxon>asterids</taxon>
        <taxon>campanulids</taxon>
        <taxon>Apiales</taxon>
        <taxon>Apiaceae</taxon>
        <taxon>Apioideae</taxon>
        <taxon>Scandiceae</taxon>
        <taxon>Daucinae</taxon>
        <taxon>Daucus</taxon>
        <taxon>Daucus sect. Daucus</taxon>
    </lineage>
</organism>
<evidence type="ECO:0008006" key="3">
    <source>
        <dbReference type="Google" id="ProtNLM"/>
    </source>
</evidence>
<dbReference type="SUPFAM" id="SSF57889">
    <property type="entry name" value="Cysteine-rich domain"/>
    <property type="match status" value="1"/>
</dbReference>
<reference evidence="1" key="1">
    <citation type="journal article" date="2016" name="Nat. Genet.">
        <title>A high-quality carrot genome assembly provides new insights into carotenoid accumulation and asterid genome evolution.</title>
        <authorList>
            <person name="Iorizzo M."/>
            <person name="Ellison S."/>
            <person name="Senalik D."/>
            <person name="Zeng P."/>
            <person name="Satapoomin P."/>
            <person name="Huang J."/>
            <person name="Bowman M."/>
            <person name="Iovene M."/>
            <person name="Sanseverino W."/>
            <person name="Cavagnaro P."/>
            <person name="Yildiz M."/>
            <person name="Macko-Podgorni A."/>
            <person name="Moranska E."/>
            <person name="Grzebelus E."/>
            <person name="Grzebelus D."/>
            <person name="Ashrafi H."/>
            <person name="Zheng Z."/>
            <person name="Cheng S."/>
            <person name="Spooner D."/>
            <person name="Van Deynze A."/>
            <person name="Simon P."/>
        </authorList>
    </citation>
    <scope>NUCLEOTIDE SEQUENCE</scope>
    <source>
        <tissue evidence="1">Leaf</tissue>
    </source>
</reference>
<dbReference type="InterPro" id="IPR046349">
    <property type="entry name" value="C1-like_sf"/>
</dbReference>
<dbReference type="EMBL" id="CP093349">
    <property type="protein sequence ID" value="WOH09716.1"/>
    <property type="molecule type" value="Genomic_DNA"/>
</dbReference>
<evidence type="ECO:0000313" key="2">
    <source>
        <dbReference type="Proteomes" id="UP000077755"/>
    </source>
</evidence>
<dbReference type="PANTHER" id="PTHR47841:SF7">
    <property type="entry name" value="CYSTEINE_HISTIDINE-RICH C1 DOMAIN PROTEIN"/>
    <property type="match status" value="1"/>
</dbReference>
<sequence>MHQGHALLQIHNTQDYLCGGCKTNGEGTNFGCESCNFHMHDFCSNCPKILSSFLHPQHPLSLMISSNTQFSATPRICDVCEETRLRVCFTGVKFAI</sequence>
<name>A0AAF0XK99_DAUCS</name>
<dbReference type="AlphaFoldDB" id="A0AAF0XK99"/>